<dbReference type="GO" id="GO:0050660">
    <property type="term" value="F:flavin adenine dinucleotide binding"/>
    <property type="evidence" value="ECO:0007669"/>
    <property type="project" value="InterPro"/>
</dbReference>
<dbReference type="InterPro" id="IPR013786">
    <property type="entry name" value="AcylCoA_DH/ox_N"/>
</dbReference>
<dbReference type="Pfam" id="PF00441">
    <property type="entry name" value="Acyl-CoA_dh_1"/>
    <property type="match status" value="1"/>
</dbReference>
<dbReference type="FunFam" id="1.10.540.10:FF:000002">
    <property type="entry name" value="Acyl-CoA dehydrogenase FadE19"/>
    <property type="match status" value="1"/>
</dbReference>
<dbReference type="InterPro" id="IPR009100">
    <property type="entry name" value="AcylCoA_DH/oxidase_NM_dom_sf"/>
</dbReference>
<evidence type="ECO:0000256" key="7">
    <source>
        <dbReference type="RuleBase" id="RU362125"/>
    </source>
</evidence>
<gene>
    <name evidence="11" type="primary">acd14</name>
    <name evidence="11" type="ordered locus">HRM2_45270</name>
</gene>
<feature type="domain" description="Acyl-CoA dehydrogenase/oxidase C-terminal" evidence="8">
    <location>
        <begin position="228"/>
        <end position="375"/>
    </location>
</feature>
<dbReference type="InterPro" id="IPR036250">
    <property type="entry name" value="AcylCo_DH-like_C"/>
</dbReference>
<dbReference type="Gene3D" id="2.40.110.10">
    <property type="entry name" value="Butyryl-CoA Dehydrogenase, subunit A, domain 2"/>
    <property type="match status" value="1"/>
</dbReference>
<dbReference type="InterPro" id="IPR006089">
    <property type="entry name" value="Acyl-CoA_DH_CS"/>
</dbReference>
<dbReference type="Proteomes" id="UP000000442">
    <property type="component" value="Chromosome"/>
</dbReference>
<evidence type="ECO:0000259" key="8">
    <source>
        <dbReference type="Pfam" id="PF00441"/>
    </source>
</evidence>
<dbReference type="InterPro" id="IPR046373">
    <property type="entry name" value="Acyl-CoA_Oxase/DH_mid-dom_sf"/>
</dbReference>
<dbReference type="InterPro" id="IPR009075">
    <property type="entry name" value="AcylCo_DH/oxidase_C"/>
</dbReference>
<dbReference type="SUPFAM" id="SSF56645">
    <property type="entry name" value="Acyl-CoA dehydrogenase NM domain-like"/>
    <property type="match status" value="1"/>
</dbReference>
<evidence type="ECO:0000256" key="6">
    <source>
        <dbReference type="ARBA" id="ARBA00023002"/>
    </source>
</evidence>
<dbReference type="GO" id="GO:0003995">
    <property type="term" value="F:acyl-CoA dehydrogenase activity"/>
    <property type="evidence" value="ECO:0007669"/>
    <property type="project" value="InterPro"/>
</dbReference>
<evidence type="ECO:0000256" key="4">
    <source>
        <dbReference type="ARBA" id="ARBA00022630"/>
    </source>
</evidence>
<dbReference type="EC" id="1.3.99.-" evidence="11"/>
<dbReference type="RefSeq" id="WP_015906297.1">
    <property type="nucleotide sequence ID" value="NC_012108.1"/>
</dbReference>
<feature type="domain" description="Acyl-CoA dehydrogenase/oxidase N-terminal" evidence="10">
    <location>
        <begin position="6"/>
        <end position="117"/>
    </location>
</feature>
<evidence type="ECO:0000256" key="3">
    <source>
        <dbReference type="ARBA" id="ARBA00011881"/>
    </source>
</evidence>
<evidence type="ECO:0000313" key="11">
    <source>
        <dbReference type="EMBL" id="ACN17583.1"/>
    </source>
</evidence>
<dbReference type="Gene3D" id="1.20.140.10">
    <property type="entry name" value="Butyryl-CoA Dehydrogenase, subunit A, domain 3"/>
    <property type="match status" value="1"/>
</dbReference>
<comment type="similarity">
    <text evidence="2 7">Belongs to the acyl-CoA dehydrogenase family.</text>
</comment>
<name>C0QF82_DESAH</name>
<dbReference type="Pfam" id="PF02770">
    <property type="entry name" value="Acyl-CoA_dh_M"/>
    <property type="match status" value="1"/>
</dbReference>
<evidence type="ECO:0000256" key="2">
    <source>
        <dbReference type="ARBA" id="ARBA00009347"/>
    </source>
</evidence>
<dbReference type="HOGENOM" id="CLU_018204_0_2_7"/>
<dbReference type="STRING" id="177437.HRM2_45270"/>
<dbReference type="eggNOG" id="COG1960">
    <property type="taxonomic scope" value="Bacteria"/>
</dbReference>
<keyword evidence="5 7" id="KW-0274">FAD</keyword>
<dbReference type="PANTHER" id="PTHR43884">
    <property type="entry name" value="ACYL-COA DEHYDROGENASE"/>
    <property type="match status" value="1"/>
</dbReference>
<keyword evidence="4 7" id="KW-0285">Flavoprotein</keyword>
<evidence type="ECO:0000259" key="9">
    <source>
        <dbReference type="Pfam" id="PF02770"/>
    </source>
</evidence>
<dbReference type="InterPro" id="IPR006091">
    <property type="entry name" value="Acyl-CoA_Oxase/DH_mid-dom"/>
</dbReference>
<dbReference type="InterPro" id="IPR037069">
    <property type="entry name" value="AcylCoA_DH/ox_N_sf"/>
</dbReference>
<evidence type="ECO:0000259" key="10">
    <source>
        <dbReference type="Pfam" id="PF02771"/>
    </source>
</evidence>
<dbReference type="Gene3D" id="1.10.540.10">
    <property type="entry name" value="Acyl-CoA dehydrogenase/oxidase, N-terminal domain"/>
    <property type="match status" value="1"/>
</dbReference>
<feature type="domain" description="Acyl-CoA oxidase/dehydrogenase middle" evidence="9">
    <location>
        <begin position="122"/>
        <end position="215"/>
    </location>
</feature>
<organism evidence="11 12">
    <name type="scientific">Desulforapulum autotrophicum (strain ATCC 43914 / DSM 3382 / VKM B-1955 / HRM2)</name>
    <name type="common">Desulfobacterium autotrophicum</name>
    <dbReference type="NCBI Taxonomy" id="177437"/>
    <lineage>
        <taxon>Bacteria</taxon>
        <taxon>Pseudomonadati</taxon>
        <taxon>Thermodesulfobacteriota</taxon>
        <taxon>Desulfobacteria</taxon>
        <taxon>Desulfobacterales</taxon>
        <taxon>Desulfobacteraceae</taxon>
        <taxon>Desulforapulum</taxon>
    </lineage>
</organism>
<comment type="subunit">
    <text evidence="3">Homotetramer.</text>
</comment>
<keyword evidence="6 7" id="KW-0560">Oxidoreductase</keyword>
<evidence type="ECO:0000313" key="12">
    <source>
        <dbReference type="Proteomes" id="UP000000442"/>
    </source>
</evidence>
<dbReference type="AlphaFoldDB" id="C0QF82"/>
<dbReference type="EMBL" id="CP001087">
    <property type="protein sequence ID" value="ACN17583.1"/>
    <property type="molecule type" value="Genomic_DNA"/>
</dbReference>
<dbReference type="KEGG" id="dat:HRM2_45270"/>
<dbReference type="FunFam" id="1.20.140.10:FF:000004">
    <property type="entry name" value="Acyl-CoA dehydrogenase FadE25"/>
    <property type="match status" value="1"/>
</dbReference>
<dbReference type="PIRSF" id="PIRSF016578">
    <property type="entry name" value="HsaA"/>
    <property type="match status" value="1"/>
</dbReference>
<evidence type="ECO:0000256" key="1">
    <source>
        <dbReference type="ARBA" id="ARBA00001974"/>
    </source>
</evidence>
<proteinExistence type="inferred from homology"/>
<keyword evidence="12" id="KW-1185">Reference proteome</keyword>
<protein>
    <submittedName>
        <fullName evidence="11">Acd14</fullName>
        <ecNumber evidence="11">1.3.99.-</ecNumber>
    </submittedName>
</protein>
<evidence type="ECO:0000256" key="5">
    <source>
        <dbReference type="ARBA" id="ARBA00022827"/>
    </source>
</evidence>
<dbReference type="PANTHER" id="PTHR43884:SF12">
    <property type="entry name" value="ISOVALERYL-COA DEHYDROGENASE, MITOCHONDRIAL-RELATED"/>
    <property type="match status" value="1"/>
</dbReference>
<dbReference type="OrthoDB" id="9765339at2"/>
<dbReference type="PROSITE" id="PS00072">
    <property type="entry name" value="ACYL_COA_DH_1"/>
    <property type="match status" value="1"/>
</dbReference>
<dbReference type="FunFam" id="2.40.110.10:FF:000002">
    <property type="entry name" value="Acyl-CoA dehydrogenase fadE12"/>
    <property type="match status" value="1"/>
</dbReference>
<reference evidence="11 12" key="1">
    <citation type="journal article" date="2009" name="Environ. Microbiol.">
        <title>Genome sequence of Desulfobacterium autotrophicum HRM2, a marine sulfate reducer oxidizing organic carbon completely to carbon dioxide.</title>
        <authorList>
            <person name="Strittmatter A.W."/>
            <person name="Liesegang H."/>
            <person name="Rabus R."/>
            <person name="Decker I."/>
            <person name="Amann J."/>
            <person name="Andres S."/>
            <person name="Henne A."/>
            <person name="Fricke W.F."/>
            <person name="Martinez-Arias R."/>
            <person name="Bartels D."/>
            <person name="Goesmann A."/>
            <person name="Krause L."/>
            <person name="Puehler A."/>
            <person name="Klenk H.P."/>
            <person name="Richter M."/>
            <person name="Schuler M."/>
            <person name="Gloeckner F.O."/>
            <person name="Meyerdierks A."/>
            <person name="Gottschalk G."/>
            <person name="Amann R."/>
        </authorList>
    </citation>
    <scope>NUCLEOTIDE SEQUENCE [LARGE SCALE GENOMIC DNA]</scope>
    <source>
        <strain evidence="12">ATCC 43914 / DSM 3382 / HRM2</strain>
    </source>
</reference>
<comment type="cofactor">
    <cofactor evidence="1 7">
        <name>FAD</name>
        <dbReference type="ChEBI" id="CHEBI:57692"/>
    </cofactor>
</comment>
<sequence>MYFNLTKEQKMIQKEVHHFAKKEIAPQAEELEKTGKYPYETMAKMAELGLMGIPFPEAYGGMGSDWVSMHLCIEEISRADITLGALLDVTTSVVGQELLEFGTEEQKQKWLVPIARGHEIGAFGLTEPDAGSDAGALITEAVSKGDEWVLNGTKQFITNIGLENASVLLVAARLEGGDIATFIVPKETPGFKLGTKYEKMAWRGSATHEVILKDCTIPKENLLGDPKHGFSQHLAVLETGRISIAAVAVGAAQACLDESLRYAMGRKQFGKSIFEFQSIQFKLVDMAVAIELARNEYLKAAWLKDHGKKHTFEATCAKLYASEMAEKVASDAVQIHGGYGYMEDSPVSRIYKSVKLLQIVEGTSEVQRLIISRHLRGKKEI</sequence>
<dbReference type="SUPFAM" id="SSF47203">
    <property type="entry name" value="Acyl-CoA dehydrogenase C-terminal domain-like"/>
    <property type="match status" value="1"/>
</dbReference>
<accession>C0QF82</accession>
<dbReference type="Pfam" id="PF02771">
    <property type="entry name" value="Acyl-CoA_dh_N"/>
    <property type="match status" value="1"/>
</dbReference>